<dbReference type="AlphaFoldDB" id="A0AAV1Q6E3"/>
<proteinExistence type="predicted"/>
<evidence type="ECO:0000313" key="1">
    <source>
        <dbReference type="EMBL" id="CAK6979108.1"/>
    </source>
</evidence>
<dbReference type="Proteomes" id="UP001314229">
    <property type="component" value="Unassembled WGS sequence"/>
</dbReference>
<reference evidence="1 2" key="1">
    <citation type="submission" date="2024-01" db="EMBL/GenBank/DDBJ databases">
        <authorList>
            <person name="Alioto T."/>
            <person name="Alioto T."/>
            <person name="Gomez Garrido J."/>
        </authorList>
    </citation>
    <scope>NUCLEOTIDE SEQUENCE [LARGE SCALE GENOMIC DNA]</scope>
</reference>
<dbReference type="EMBL" id="CAWUFR010000548">
    <property type="protein sequence ID" value="CAK6979108.1"/>
    <property type="molecule type" value="Genomic_DNA"/>
</dbReference>
<evidence type="ECO:0000313" key="2">
    <source>
        <dbReference type="Proteomes" id="UP001314229"/>
    </source>
</evidence>
<organism evidence="1 2">
    <name type="scientific">Scomber scombrus</name>
    <name type="common">Atlantic mackerel</name>
    <name type="synonym">Scomber vernalis</name>
    <dbReference type="NCBI Taxonomy" id="13677"/>
    <lineage>
        <taxon>Eukaryota</taxon>
        <taxon>Metazoa</taxon>
        <taxon>Chordata</taxon>
        <taxon>Craniata</taxon>
        <taxon>Vertebrata</taxon>
        <taxon>Euteleostomi</taxon>
        <taxon>Actinopterygii</taxon>
        <taxon>Neopterygii</taxon>
        <taxon>Teleostei</taxon>
        <taxon>Neoteleostei</taxon>
        <taxon>Acanthomorphata</taxon>
        <taxon>Pelagiaria</taxon>
        <taxon>Scombriformes</taxon>
        <taxon>Scombridae</taxon>
        <taxon>Scomber</taxon>
    </lineage>
</organism>
<keyword evidence="2" id="KW-1185">Reference proteome</keyword>
<accession>A0AAV1Q6E3</accession>
<gene>
    <name evidence="1" type="ORF">FSCOSCO3_A007694</name>
</gene>
<feature type="non-terminal residue" evidence="1">
    <location>
        <position position="131"/>
    </location>
</feature>
<name>A0AAV1Q6E3_SCOSC</name>
<sequence length="131" mass="15070">MERFLEQYPAIQAAAMDPRLKRGMDRERVQRVSHDDIRKCEDFIDTRVLYQCTLCVSSDKSATAGQILPILNKLQIKERISPHAIHIKATMTLCGSWRRLQSWILGSRRCVVPLENRSHGKLLASHACQQK</sequence>
<comment type="caution">
    <text evidence="1">The sequence shown here is derived from an EMBL/GenBank/DDBJ whole genome shotgun (WGS) entry which is preliminary data.</text>
</comment>
<protein>
    <submittedName>
        <fullName evidence="1">Uncharacterized protein LOC117527620 isoform X5</fullName>
    </submittedName>
</protein>